<reference evidence="1 2" key="1">
    <citation type="submission" date="2015-08" db="EMBL/GenBank/DDBJ databases">
        <authorList>
            <person name="Babu N.S."/>
            <person name="Beckwith C.J."/>
            <person name="Beseler K.G."/>
            <person name="Brison A."/>
            <person name="Carone J.V."/>
            <person name="Caskin T.P."/>
            <person name="Diamond M."/>
            <person name="Durham M.E."/>
            <person name="Foxe J.M."/>
            <person name="Go M."/>
            <person name="Henderson B.A."/>
            <person name="Jones I.B."/>
            <person name="McGettigan J.A."/>
            <person name="Micheletti S.J."/>
            <person name="Nasrallah M.E."/>
            <person name="Ortiz D."/>
            <person name="Piller C.R."/>
            <person name="Privatt S.R."/>
            <person name="Schneider S.L."/>
            <person name="Sharp S."/>
            <person name="Smith T.C."/>
            <person name="Stanton J.D."/>
            <person name="Ullery H.E."/>
            <person name="Wilson R.J."/>
            <person name="Serrano M.G."/>
            <person name="Buck G."/>
            <person name="Lee V."/>
            <person name="Wang Y."/>
            <person name="Carvalho R."/>
            <person name="Voegtly L."/>
            <person name="Shi R."/>
            <person name="Duckworth R."/>
            <person name="Johnson A."/>
            <person name="Loviza R."/>
            <person name="Walstead R."/>
            <person name="Shah Z."/>
            <person name="Kiflezghi M."/>
            <person name="Wade K."/>
            <person name="Ball S.L."/>
            <person name="Bradley K.W."/>
            <person name="Asai D.J."/>
            <person name="Bowman C.A."/>
            <person name="Russell D.A."/>
            <person name="Pope W.H."/>
            <person name="Jacobs-Sera D."/>
            <person name="Hendrix R.W."/>
            <person name="Hatfull G.F."/>
        </authorList>
    </citation>
    <scope>NUCLEOTIDE SEQUENCE [LARGE SCALE GENOMIC DNA]</scope>
    <source>
        <strain evidence="1 2">DSM 27710</strain>
    </source>
</reference>
<dbReference type="KEGG" id="vin:AKJ08_3130"/>
<organism evidence="1 2">
    <name type="scientific">Vulgatibacter incomptus</name>
    <dbReference type="NCBI Taxonomy" id="1391653"/>
    <lineage>
        <taxon>Bacteria</taxon>
        <taxon>Pseudomonadati</taxon>
        <taxon>Myxococcota</taxon>
        <taxon>Myxococcia</taxon>
        <taxon>Myxococcales</taxon>
        <taxon>Cystobacterineae</taxon>
        <taxon>Vulgatibacteraceae</taxon>
        <taxon>Vulgatibacter</taxon>
    </lineage>
</organism>
<dbReference type="AlphaFoldDB" id="A0A0K1PGT7"/>
<gene>
    <name evidence="1" type="ORF">AKJ08_3130</name>
</gene>
<accession>A0A0K1PGT7</accession>
<keyword evidence="2" id="KW-1185">Reference proteome</keyword>
<evidence type="ECO:0000313" key="1">
    <source>
        <dbReference type="EMBL" id="AKU92743.1"/>
    </source>
</evidence>
<dbReference type="EMBL" id="CP012332">
    <property type="protein sequence ID" value="AKU92743.1"/>
    <property type="molecule type" value="Genomic_DNA"/>
</dbReference>
<proteinExistence type="predicted"/>
<name>A0A0K1PGT7_9BACT</name>
<dbReference type="Proteomes" id="UP000055590">
    <property type="component" value="Chromosome"/>
</dbReference>
<evidence type="ECO:0000313" key="2">
    <source>
        <dbReference type="Proteomes" id="UP000055590"/>
    </source>
</evidence>
<protein>
    <submittedName>
        <fullName evidence="1">Uncharacterized protein</fullName>
    </submittedName>
</protein>
<sequence length="848" mass="89742">MFALFAFVDLALRRRRAGQKMTKSSWSELLALPFGVGVLFTALPADAAIGTLDNVPAATLLYPYFEVDTGAGKNDTIITVQNSNSASVLTNVTIWSEMGVPVHHFHVYLTGYDVESISLRELFVNGRVPQTATAGQDPADTISPRGDFSQDINYATCHGVLPAANLTADGIAGLTSALTGKSSAMLGDKCAGPDHGDTIARGYVTIDTVNNCTPRVPSMPGYFGAGETGDATNQNYLLGDFFFIDAATPHVQAQPAVHIEASASDARTSTAGRYTFYGRYVGWNAADNREPLSTVWEIPFTTQETDVIVWRDSRVSQEAFTCGTPPSTYPLGSEGLLAFDMQEGVTELSATQPFKIDVTRTRVGGSTIPVTSKNGTLVFSSNMAPAPGGPSSDPAAAQSYAMAIHYPGSRNGTLSRFGTNLAAVAVDSATRAHHSMPPQDGVFDVGTNTFVPTKSPAIGVSDVAPAATLLVPHFEVDTVDPNGVNTQIRLVNLFASAVLVHATLWTDYGLPTHRFNVYLTGYDSSLVDLRWLFQKGLVDLTASTGQDPNDGISPKGDYSQDMNFASCTGQLPPARLSAAAIEDLVSAHTGKASPLRFDGKCAGAPHGDATARGYVTFDTVNNCTQRVPGDVGYFGNGGIGDATNQNYLSGTYTIIDRNQKVSVADTLVHVQASSTDSATTTAGRPTFYGKFVSWDASDNREPLGTAWQARFINNVAPSSLFGAFADGKTSFVVWRESPEVLSAFTCGSVPTGFPLPVREILEFDEQEQVTALSTNLGTFPLVSQRVAITDPSLAAAYASGFISVDLRAPVGAVGGPPTDPSRRGSFIAATHYARAAGYQVLLGGLQVQ</sequence>